<evidence type="ECO:0000256" key="5">
    <source>
        <dbReference type="ARBA" id="ARBA00022968"/>
    </source>
</evidence>
<keyword evidence="9" id="KW-1185">Reference proteome</keyword>
<dbReference type="Gene3D" id="3.90.550.10">
    <property type="entry name" value="Spore Coat Polysaccharide Biosynthesis Protein SpsA, Chain A"/>
    <property type="match status" value="1"/>
</dbReference>
<keyword evidence="4" id="KW-0808">Transferase</keyword>
<keyword evidence="5" id="KW-0735">Signal-anchor</keyword>
<dbReference type="GO" id="GO:0016758">
    <property type="term" value="F:hexosyltransferase activity"/>
    <property type="evidence" value="ECO:0007669"/>
    <property type="project" value="TreeGrafter"/>
</dbReference>
<evidence type="ECO:0000256" key="4">
    <source>
        <dbReference type="ARBA" id="ARBA00022679"/>
    </source>
</evidence>
<feature type="region of interest" description="Disordered" evidence="7">
    <location>
        <begin position="98"/>
        <end position="117"/>
    </location>
</feature>
<keyword evidence="6" id="KW-0333">Golgi apparatus</keyword>
<dbReference type="GO" id="GO:0009969">
    <property type="term" value="P:xyloglucan biosynthetic process"/>
    <property type="evidence" value="ECO:0007669"/>
    <property type="project" value="TreeGrafter"/>
</dbReference>
<accession>A0AAQ3JZW7</accession>
<evidence type="ECO:0000256" key="6">
    <source>
        <dbReference type="ARBA" id="ARBA00023034"/>
    </source>
</evidence>
<dbReference type="GO" id="GO:0005768">
    <property type="term" value="C:endosome"/>
    <property type="evidence" value="ECO:0007669"/>
    <property type="project" value="TreeGrafter"/>
</dbReference>
<keyword evidence="5" id="KW-0812">Transmembrane</keyword>
<keyword evidence="3" id="KW-0328">Glycosyltransferase</keyword>
<protein>
    <submittedName>
        <fullName evidence="8">Glycosyltransferase 2</fullName>
    </submittedName>
</protein>
<dbReference type="InterPro" id="IPR029044">
    <property type="entry name" value="Nucleotide-diphossugar_trans"/>
</dbReference>
<evidence type="ECO:0000313" key="9">
    <source>
        <dbReference type="Proteomes" id="UP001327560"/>
    </source>
</evidence>
<name>A0AAQ3JZW7_9LILI</name>
<evidence type="ECO:0000256" key="2">
    <source>
        <dbReference type="ARBA" id="ARBA00005664"/>
    </source>
</evidence>
<dbReference type="PANTHER" id="PTHR31311:SF5">
    <property type="entry name" value="XYLOGLUCAN 6-XYLOSYLTRANSFERASE 2"/>
    <property type="match status" value="1"/>
</dbReference>
<evidence type="ECO:0000313" key="8">
    <source>
        <dbReference type="EMBL" id="WOK99451.1"/>
    </source>
</evidence>
<dbReference type="AlphaFoldDB" id="A0AAQ3JZW7"/>
<dbReference type="PANTHER" id="PTHR31311">
    <property type="entry name" value="XYLOGLUCAN 6-XYLOSYLTRANSFERASE 5-RELATED-RELATED"/>
    <property type="match status" value="1"/>
</dbReference>
<dbReference type="InterPro" id="IPR008630">
    <property type="entry name" value="Glyco_trans_34"/>
</dbReference>
<dbReference type="GO" id="GO:0033843">
    <property type="term" value="F:xyloglucan 6-xylosyltransferase activity"/>
    <property type="evidence" value="ECO:0007669"/>
    <property type="project" value="TreeGrafter"/>
</dbReference>
<dbReference type="GO" id="GO:0035252">
    <property type="term" value="F:UDP-xylosyltransferase activity"/>
    <property type="evidence" value="ECO:0007669"/>
    <property type="project" value="TreeGrafter"/>
</dbReference>
<proteinExistence type="inferred from homology"/>
<sequence>MALLDDEMDGFWAKLPLIRSLLLTHPEVEFLWWMDSDAMFTDLAFELPWERYTPYNLVMHGWNEMVYDDRNWISLNSGSFLLRNCQWSLDLLDAYPSRATRPTTSRGGADRRDTPGAVGVVAPEGSCVVDARCSSGGAGVQHAPSPR</sequence>
<organism evidence="8 9">
    <name type="scientific">Canna indica</name>
    <name type="common">Indian-shot</name>
    <dbReference type="NCBI Taxonomy" id="4628"/>
    <lineage>
        <taxon>Eukaryota</taxon>
        <taxon>Viridiplantae</taxon>
        <taxon>Streptophyta</taxon>
        <taxon>Embryophyta</taxon>
        <taxon>Tracheophyta</taxon>
        <taxon>Spermatophyta</taxon>
        <taxon>Magnoliopsida</taxon>
        <taxon>Liliopsida</taxon>
        <taxon>Zingiberales</taxon>
        <taxon>Cannaceae</taxon>
        <taxon>Canna</taxon>
    </lineage>
</organism>
<comment type="subcellular location">
    <subcellularLocation>
        <location evidence="1">Golgi apparatus membrane</location>
        <topology evidence="1">Single-pass type II membrane protein</topology>
    </subcellularLocation>
</comment>
<dbReference type="EMBL" id="CP136891">
    <property type="protein sequence ID" value="WOK99451.1"/>
    <property type="molecule type" value="Genomic_DNA"/>
</dbReference>
<dbReference type="Pfam" id="PF05637">
    <property type="entry name" value="Glyco_transf_34"/>
    <property type="match status" value="1"/>
</dbReference>
<dbReference type="Proteomes" id="UP001327560">
    <property type="component" value="Chromosome 2"/>
</dbReference>
<dbReference type="GO" id="GO:0005802">
    <property type="term" value="C:trans-Golgi network"/>
    <property type="evidence" value="ECO:0007669"/>
    <property type="project" value="TreeGrafter"/>
</dbReference>
<evidence type="ECO:0000256" key="1">
    <source>
        <dbReference type="ARBA" id="ARBA00004323"/>
    </source>
</evidence>
<evidence type="ECO:0000256" key="7">
    <source>
        <dbReference type="SAM" id="MobiDB-lite"/>
    </source>
</evidence>
<comment type="similarity">
    <text evidence="2">Belongs to the glycosyltransferase 34 family.</text>
</comment>
<gene>
    <name evidence="8" type="ORF">Cni_G08163</name>
</gene>
<reference evidence="8 9" key="1">
    <citation type="submission" date="2023-10" db="EMBL/GenBank/DDBJ databases">
        <title>Chromosome-scale genome assembly provides insights into flower coloration mechanisms of Canna indica.</title>
        <authorList>
            <person name="Li C."/>
        </authorList>
    </citation>
    <scope>NUCLEOTIDE SEQUENCE [LARGE SCALE GENOMIC DNA]</scope>
    <source>
        <tissue evidence="8">Flower</tissue>
    </source>
</reference>
<evidence type="ECO:0000256" key="3">
    <source>
        <dbReference type="ARBA" id="ARBA00022676"/>
    </source>
</evidence>
<dbReference type="GO" id="GO:0000139">
    <property type="term" value="C:Golgi membrane"/>
    <property type="evidence" value="ECO:0007669"/>
    <property type="project" value="UniProtKB-SubCell"/>
</dbReference>